<name>A0A644UKT9_9ZZZZ</name>
<organism evidence="2">
    <name type="scientific">bioreactor metagenome</name>
    <dbReference type="NCBI Taxonomy" id="1076179"/>
    <lineage>
        <taxon>unclassified sequences</taxon>
        <taxon>metagenomes</taxon>
        <taxon>ecological metagenomes</taxon>
    </lineage>
</organism>
<sequence length="467" mass="52764">MKSFPKILFIFIVLFSSFVSNAQTRNQRPIIKLENQKTRILFIVDCSYSMYGKWQSDTKIKITQSILSNVIDTLNGKANVELALRAFGHSQSYTLQDCNDTKLEIPFSNNNNDLIKDKLKGLVPKGSSPIANSLKAAKLDFPECKNCRNIVILITDGIDDCGDDPCKISQIMQNHGAIIKPFIIGIGKGNSDYFKCVGNYFEVNNEIEFTKKLNDIVNQAIYGSTCQVDMLDSYKAPSETNIPMIFYESKSKQPKYSFIHTMNSKGLSDTLEIDPLISYDIEIQTLPKLKIQDVNIKAGSHTIIPINVSQGTLVIKYKGKEQNTKPIGVLVKKKGERETLNLQNINSSERYLVGKYDLEVLTQPRLFLENIEIVQSSTTQIEIPATGNVQITKPNDSFSTLFVNEEDNWKFVANLSQKQLETISLLPGKYQIIFRKKNSTLTKDTKVIEFKIESSETTIITFENKNK</sequence>
<comment type="caution">
    <text evidence="2">The sequence shown here is derived from an EMBL/GenBank/DDBJ whole genome shotgun (WGS) entry which is preliminary data.</text>
</comment>
<dbReference type="Pfam" id="PF13519">
    <property type="entry name" value="VWA_2"/>
    <property type="match status" value="1"/>
</dbReference>
<evidence type="ECO:0000313" key="2">
    <source>
        <dbReference type="EMBL" id="MPL79617.1"/>
    </source>
</evidence>
<reference evidence="2" key="1">
    <citation type="submission" date="2019-08" db="EMBL/GenBank/DDBJ databases">
        <authorList>
            <person name="Kucharzyk K."/>
            <person name="Murdoch R.W."/>
            <person name="Higgins S."/>
            <person name="Loffler F."/>
        </authorList>
    </citation>
    <scope>NUCLEOTIDE SEQUENCE</scope>
</reference>
<dbReference type="AlphaFoldDB" id="A0A644UKT9"/>
<dbReference type="SUPFAM" id="SSF53300">
    <property type="entry name" value="vWA-like"/>
    <property type="match status" value="1"/>
</dbReference>
<dbReference type="Gene3D" id="3.40.50.410">
    <property type="entry name" value="von Willebrand factor, type A domain"/>
    <property type="match status" value="1"/>
</dbReference>
<dbReference type="InterPro" id="IPR002035">
    <property type="entry name" value="VWF_A"/>
</dbReference>
<feature type="domain" description="VWFA" evidence="1">
    <location>
        <begin position="39"/>
        <end position="220"/>
    </location>
</feature>
<dbReference type="EMBL" id="VSSQ01000128">
    <property type="protein sequence ID" value="MPL79617.1"/>
    <property type="molecule type" value="Genomic_DNA"/>
</dbReference>
<dbReference type="SMART" id="SM00327">
    <property type="entry name" value="VWA"/>
    <property type="match status" value="1"/>
</dbReference>
<gene>
    <name evidence="2" type="ORF">SDC9_25501</name>
</gene>
<evidence type="ECO:0000259" key="1">
    <source>
        <dbReference type="PROSITE" id="PS50234"/>
    </source>
</evidence>
<dbReference type="InterPro" id="IPR036465">
    <property type="entry name" value="vWFA_dom_sf"/>
</dbReference>
<dbReference type="CDD" id="cd00198">
    <property type="entry name" value="vWFA"/>
    <property type="match status" value="1"/>
</dbReference>
<proteinExistence type="predicted"/>
<protein>
    <recommendedName>
        <fullName evidence="1">VWFA domain-containing protein</fullName>
    </recommendedName>
</protein>
<dbReference type="PROSITE" id="PS50234">
    <property type="entry name" value="VWFA"/>
    <property type="match status" value="1"/>
</dbReference>
<accession>A0A644UKT9</accession>